<keyword evidence="3" id="KW-1185">Reference proteome</keyword>
<name>A0ABQ6I9H9_9MICO</name>
<feature type="compositionally biased region" description="Basic and acidic residues" evidence="1">
    <location>
        <begin position="87"/>
        <end position="98"/>
    </location>
</feature>
<evidence type="ECO:0000313" key="2">
    <source>
        <dbReference type="EMBL" id="GMA34385.1"/>
    </source>
</evidence>
<gene>
    <name evidence="2" type="ORF">GCM10025876_05890</name>
</gene>
<organism evidence="2 3">
    <name type="scientific">Demequina litorisediminis</name>
    <dbReference type="NCBI Taxonomy" id="1849022"/>
    <lineage>
        <taxon>Bacteria</taxon>
        <taxon>Bacillati</taxon>
        <taxon>Actinomycetota</taxon>
        <taxon>Actinomycetes</taxon>
        <taxon>Micrococcales</taxon>
        <taxon>Demequinaceae</taxon>
        <taxon>Demequina</taxon>
    </lineage>
</organism>
<comment type="caution">
    <text evidence="2">The sequence shown here is derived from an EMBL/GenBank/DDBJ whole genome shotgun (WGS) entry which is preliminary data.</text>
</comment>
<proteinExistence type="predicted"/>
<sequence length="124" mass="13173">MRVGRGGIGRRVDAKLARHPQVGAERLGGYAMVRSKRQRQPQELATPDRTGDGGAGQAPLKFRSSAGQEPRDGLASHLHRNNGGTGHEGREPRADGFDLGKPPACVRRGQETVGSEPSEPVMAS</sequence>
<dbReference type="EMBL" id="BSUN01000001">
    <property type="protein sequence ID" value="GMA34385.1"/>
    <property type="molecule type" value="Genomic_DNA"/>
</dbReference>
<evidence type="ECO:0000256" key="1">
    <source>
        <dbReference type="SAM" id="MobiDB-lite"/>
    </source>
</evidence>
<dbReference type="Proteomes" id="UP001157125">
    <property type="component" value="Unassembled WGS sequence"/>
</dbReference>
<accession>A0ABQ6I9H9</accession>
<protein>
    <submittedName>
        <fullName evidence="2">Uncharacterized protein</fullName>
    </submittedName>
</protein>
<reference evidence="3" key="1">
    <citation type="journal article" date="2019" name="Int. J. Syst. Evol. Microbiol.">
        <title>The Global Catalogue of Microorganisms (GCM) 10K type strain sequencing project: providing services to taxonomists for standard genome sequencing and annotation.</title>
        <authorList>
            <consortium name="The Broad Institute Genomics Platform"/>
            <consortium name="The Broad Institute Genome Sequencing Center for Infectious Disease"/>
            <person name="Wu L."/>
            <person name="Ma J."/>
        </authorList>
    </citation>
    <scope>NUCLEOTIDE SEQUENCE [LARGE SCALE GENOMIC DNA]</scope>
    <source>
        <strain evidence="3">NBRC 112299</strain>
    </source>
</reference>
<evidence type="ECO:0000313" key="3">
    <source>
        <dbReference type="Proteomes" id="UP001157125"/>
    </source>
</evidence>
<feature type="region of interest" description="Disordered" evidence="1">
    <location>
        <begin position="1"/>
        <end position="124"/>
    </location>
</feature>